<sequence length="131" mass="15062">MKDFNFKLSKQRITVEHAFGCLKLRFRSLQMMGAHENVQDAWRAIDSLMIVHNMCLYYDDQPAQLDDYSEDIHDDGIGDWDGDILPEMTQNNVGGPADIPHSERAASLRVEGYRLRNELMDIVCPAAEYQQ</sequence>
<name>A0AA38UPD6_9AGAR</name>
<dbReference type="InterPro" id="IPR027806">
    <property type="entry name" value="HARBI1_dom"/>
</dbReference>
<feature type="domain" description="DDE Tnp4" evidence="3">
    <location>
        <begin position="3"/>
        <end position="53"/>
    </location>
</feature>
<organism evidence="4 5">
    <name type="scientific">Lentinula detonsa</name>
    <dbReference type="NCBI Taxonomy" id="2804962"/>
    <lineage>
        <taxon>Eukaryota</taxon>
        <taxon>Fungi</taxon>
        <taxon>Dikarya</taxon>
        <taxon>Basidiomycota</taxon>
        <taxon>Agaricomycotina</taxon>
        <taxon>Agaricomycetes</taxon>
        <taxon>Agaricomycetidae</taxon>
        <taxon>Agaricales</taxon>
        <taxon>Marasmiineae</taxon>
        <taxon>Omphalotaceae</taxon>
        <taxon>Lentinula</taxon>
    </lineage>
</organism>
<proteinExistence type="predicted"/>
<reference evidence="4" key="1">
    <citation type="submission" date="2022-08" db="EMBL/GenBank/DDBJ databases">
        <authorList>
            <consortium name="DOE Joint Genome Institute"/>
            <person name="Min B."/>
            <person name="Riley R."/>
            <person name="Sierra-Patev S."/>
            <person name="Naranjo-Ortiz M."/>
            <person name="Looney B."/>
            <person name="Konkel Z."/>
            <person name="Slot J.C."/>
            <person name="Sakamoto Y."/>
            <person name="Steenwyk J.L."/>
            <person name="Rokas A."/>
            <person name="Carro J."/>
            <person name="Camarero S."/>
            <person name="Ferreira P."/>
            <person name="Molpeceres G."/>
            <person name="Ruiz-Duenas F.J."/>
            <person name="Serrano A."/>
            <person name="Henrissat B."/>
            <person name="Drula E."/>
            <person name="Hughes K.W."/>
            <person name="Mata J.L."/>
            <person name="Ishikawa N.K."/>
            <person name="Vargas-Isla R."/>
            <person name="Ushijima S."/>
            <person name="Smith C.A."/>
            <person name="Ahrendt S."/>
            <person name="Andreopoulos W."/>
            <person name="He G."/>
            <person name="Labutti K."/>
            <person name="Lipzen A."/>
            <person name="Ng V."/>
            <person name="Sandor L."/>
            <person name="Barry K."/>
            <person name="Martinez A.T."/>
            <person name="Xiao Y."/>
            <person name="Gibbons J.G."/>
            <person name="Terashima K."/>
            <person name="Hibbett D.S."/>
            <person name="Grigoriev I.V."/>
        </authorList>
    </citation>
    <scope>NUCLEOTIDE SEQUENCE</scope>
    <source>
        <strain evidence="4">TFB7829</strain>
    </source>
</reference>
<accession>A0AA38UPD6</accession>
<gene>
    <name evidence="4" type="ORF">F5890DRAFT_1534734</name>
</gene>
<protein>
    <recommendedName>
        <fullName evidence="3">DDE Tnp4 domain-containing protein</fullName>
    </recommendedName>
</protein>
<evidence type="ECO:0000313" key="4">
    <source>
        <dbReference type="EMBL" id="KAJ3981565.1"/>
    </source>
</evidence>
<dbReference type="EMBL" id="MU802107">
    <property type="protein sequence ID" value="KAJ3981565.1"/>
    <property type="molecule type" value="Genomic_DNA"/>
</dbReference>
<evidence type="ECO:0000259" key="3">
    <source>
        <dbReference type="Pfam" id="PF13359"/>
    </source>
</evidence>
<dbReference type="Proteomes" id="UP001163850">
    <property type="component" value="Unassembled WGS sequence"/>
</dbReference>
<evidence type="ECO:0000256" key="1">
    <source>
        <dbReference type="ARBA" id="ARBA00001968"/>
    </source>
</evidence>
<keyword evidence="2" id="KW-0479">Metal-binding</keyword>
<comment type="caution">
    <text evidence="4">The sequence shown here is derived from an EMBL/GenBank/DDBJ whole genome shotgun (WGS) entry which is preliminary data.</text>
</comment>
<dbReference type="GO" id="GO:0046872">
    <property type="term" value="F:metal ion binding"/>
    <property type="evidence" value="ECO:0007669"/>
    <property type="project" value="UniProtKB-KW"/>
</dbReference>
<dbReference type="AlphaFoldDB" id="A0AA38UPD6"/>
<comment type="cofactor">
    <cofactor evidence="1">
        <name>a divalent metal cation</name>
        <dbReference type="ChEBI" id="CHEBI:60240"/>
    </cofactor>
</comment>
<dbReference type="Pfam" id="PF13359">
    <property type="entry name" value="DDE_Tnp_4"/>
    <property type="match status" value="1"/>
</dbReference>
<evidence type="ECO:0000256" key="2">
    <source>
        <dbReference type="ARBA" id="ARBA00022723"/>
    </source>
</evidence>
<evidence type="ECO:0000313" key="5">
    <source>
        <dbReference type="Proteomes" id="UP001163850"/>
    </source>
</evidence>